<evidence type="ECO:0000256" key="3">
    <source>
        <dbReference type="ARBA" id="ARBA00022475"/>
    </source>
</evidence>
<protein>
    <submittedName>
        <fullName evidence="8">MATE family efflux transporter</fullName>
    </submittedName>
</protein>
<dbReference type="InterPro" id="IPR002528">
    <property type="entry name" value="MATE_fam"/>
</dbReference>
<evidence type="ECO:0000256" key="1">
    <source>
        <dbReference type="ARBA" id="ARBA00004651"/>
    </source>
</evidence>
<keyword evidence="3" id="KW-1003">Cell membrane</keyword>
<keyword evidence="2" id="KW-0813">Transport</keyword>
<keyword evidence="9" id="KW-1185">Reference proteome</keyword>
<keyword evidence="5 7" id="KW-1133">Transmembrane helix</keyword>
<evidence type="ECO:0000256" key="6">
    <source>
        <dbReference type="ARBA" id="ARBA00023136"/>
    </source>
</evidence>
<evidence type="ECO:0000313" key="9">
    <source>
        <dbReference type="Proteomes" id="UP000674938"/>
    </source>
</evidence>
<dbReference type="GO" id="GO:0005886">
    <property type="term" value="C:plasma membrane"/>
    <property type="evidence" value="ECO:0007669"/>
    <property type="project" value="UniProtKB-SubCell"/>
</dbReference>
<feature type="transmembrane region" description="Helical" evidence="7">
    <location>
        <begin position="398"/>
        <end position="417"/>
    </location>
</feature>
<dbReference type="InterPro" id="IPR047135">
    <property type="entry name" value="YsiQ"/>
</dbReference>
<feature type="transmembrane region" description="Helical" evidence="7">
    <location>
        <begin position="327"/>
        <end position="351"/>
    </location>
</feature>
<feature type="transmembrane region" description="Helical" evidence="7">
    <location>
        <begin position="223"/>
        <end position="247"/>
    </location>
</feature>
<dbReference type="NCBIfam" id="TIGR00797">
    <property type="entry name" value="matE"/>
    <property type="match status" value="1"/>
</dbReference>
<dbReference type="GO" id="GO:0015297">
    <property type="term" value="F:antiporter activity"/>
    <property type="evidence" value="ECO:0007669"/>
    <property type="project" value="InterPro"/>
</dbReference>
<feature type="transmembrane region" description="Helical" evidence="7">
    <location>
        <begin position="253"/>
        <end position="275"/>
    </location>
</feature>
<dbReference type="PANTHER" id="PTHR42925:SF2">
    <property type="entry name" value="NA+ DRIVEN MULTIDRUG EFFLUX PUMP"/>
    <property type="match status" value="1"/>
</dbReference>
<feature type="transmembrane region" description="Helical" evidence="7">
    <location>
        <begin position="371"/>
        <end position="392"/>
    </location>
</feature>
<feature type="transmembrane region" description="Helical" evidence="7">
    <location>
        <begin position="78"/>
        <end position="100"/>
    </location>
</feature>
<keyword evidence="4 7" id="KW-0812">Transmembrane</keyword>
<keyword evidence="6 7" id="KW-0472">Membrane</keyword>
<evidence type="ECO:0000256" key="7">
    <source>
        <dbReference type="SAM" id="Phobius"/>
    </source>
</evidence>
<dbReference type="GO" id="GO:0042910">
    <property type="term" value="F:xenobiotic transmembrane transporter activity"/>
    <property type="evidence" value="ECO:0007669"/>
    <property type="project" value="InterPro"/>
</dbReference>
<reference evidence="8" key="1">
    <citation type="submission" date="2020-12" db="EMBL/GenBank/DDBJ databases">
        <title>Vagococcus allomyrinae sp. nov. and Enterococcus lavae sp. nov., isolated from the larvae of Allomyrina dichotoma.</title>
        <authorList>
            <person name="Lee S.D."/>
        </authorList>
    </citation>
    <scope>NUCLEOTIDE SEQUENCE</scope>
    <source>
        <strain evidence="8">BWB3-3</strain>
    </source>
</reference>
<feature type="transmembrane region" description="Helical" evidence="7">
    <location>
        <begin position="43"/>
        <end position="66"/>
    </location>
</feature>
<dbReference type="Pfam" id="PF01554">
    <property type="entry name" value="MatE"/>
    <property type="match status" value="2"/>
</dbReference>
<evidence type="ECO:0000256" key="5">
    <source>
        <dbReference type="ARBA" id="ARBA00022989"/>
    </source>
</evidence>
<dbReference type="PANTHER" id="PTHR42925">
    <property type="entry name" value="MULTIDRUG AND TOXIN EFFLUX PROTEIN MATE FAMILY"/>
    <property type="match status" value="1"/>
</dbReference>
<name>A0A940P9U4_9ENTE</name>
<gene>
    <name evidence="8" type="ORF">I6N95_08770</name>
</gene>
<dbReference type="EMBL" id="JAEEGA010000005">
    <property type="protein sequence ID" value="MBP1041094.1"/>
    <property type="molecule type" value="Genomic_DNA"/>
</dbReference>
<feature type="transmembrane region" description="Helical" evidence="7">
    <location>
        <begin position="302"/>
        <end position="321"/>
    </location>
</feature>
<feature type="transmembrane region" description="Helical" evidence="7">
    <location>
        <begin position="120"/>
        <end position="140"/>
    </location>
</feature>
<comment type="subcellular location">
    <subcellularLocation>
        <location evidence="1">Cell membrane</location>
        <topology evidence="1">Multi-pass membrane protein</topology>
    </subcellularLocation>
</comment>
<sequence length="430" mass="47451">MWYFTFPITLQLLITSGLSMIDSVMVGKLGVDAIAAVGIANKYSQFLIVILQGFASGATIFCAQFWGQKNLYGIKKIIFLVSQLVTLFSVAFACITLIWTEKIVMLFSQDVGVTEQAIPFLQLLAIGYLFTGLAMVFSVALKTIGQVRWPTVISLATLLLNTGLNWLLIYGNGGFPQLGIKGAGLATLIARLMQALLLGGLLVKQGILRAEPQPDNGTTKNYFRITLPSIINHLTWTLGDLVIFWLFTRIGTLPTAAIALIDPLVFVFICVFSGISDASSVMIGNELGARNKTTALFNAKQFIKLTIGLSLVSCVLIYIGSPLILQLYAVTVELETLVQQILLVYVLILPFKNVNYVNNVGILRVGGDTQYVMWLDTLVIWLWAIPITYFSIRLALPFPLIYLCACSHDILRALIGIKRTQSKRWLRTII</sequence>
<feature type="transmembrane region" description="Helical" evidence="7">
    <location>
        <begin position="152"/>
        <end position="171"/>
    </location>
</feature>
<evidence type="ECO:0000256" key="4">
    <source>
        <dbReference type="ARBA" id="ARBA00022692"/>
    </source>
</evidence>
<comment type="caution">
    <text evidence="8">The sequence shown here is derived from an EMBL/GenBank/DDBJ whole genome shotgun (WGS) entry which is preliminary data.</text>
</comment>
<dbReference type="InterPro" id="IPR048279">
    <property type="entry name" value="MdtK-like"/>
</dbReference>
<accession>A0A940P9U4</accession>
<dbReference type="Proteomes" id="UP000674938">
    <property type="component" value="Unassembled WGS sequence"/>
</dbReference>
<dbReference type="PIRSF" id="PIRSF006603">
    <property type="entry name" value="DinF"/>
    <property type="match status" value="1"/>
</dbReference>
<dbReference type="AlphaFoldDB" id="A0A940P9U4"/>
<organism evidence="8 9">
    <name type="scientific">Vagococcus allomyrinae</name>
    <dbReference type="NCBI Taxonomy" id="2794353"/>
    <lineage>
        <taxon>Bacteria</taxon>
        <taxon>Bacillati</taxon>
        <taxon>Bacillota</taxon>
        <taxon>Bacilli</taxon>
        <taxon>Lactobacillales</taxon>
        <taxon>Enterococcaceae</taxon>
        <taxon>Vagococcus</taxon>
    </lineage>
</organism>
<feature type="transmembrane region" description="Helical" evidence="7">
    <location>
        <begin position="183"/>
        <end position="203"/>
    </location>
</feature>
<evidence type="ECO:0000256" key="2">
    <source>
        <dbReference type="ARBA" id="ARBA00022448"/>
    </source>
</evidence>
<evidence type="ECO:0000313" key="8">
    <source>
        <dbReference type="EMBL" id="MBP1041094.1"/>
    </source>
</evidence>
<proteinExistence type="predicted"/>